<evidence type="ECO:0000256" key="4">
    <source>
        <dbReference type="ARBA" id="ARBA00023136"/>
    </source>
</evidence>
<dbReference type="EMBL" id="BART01018729">
    <property type="protein sequence ID" value="GAG77364.1"/>
    <property type="molecule type" value="Genomic_DNA"/>
</dbReference>
<comment type="caution">
    <text evidence="7">The sequence shown here is derived from an EMBL/GenBank/DDBJ whole genome shotgun (WGS) entry which is preliminary data.</text>
</comment>
<dbReference type="InterPro" id="IPR051533">
    <property type="entry name" value="WaaL-like"/>
</dbReference>
<feature type="transmembrane region" description="Helical" evidence="5">
    <location>
        <begin position="122"/>
        <end position="140"/>
    </location>
</feature>
<evidence type="ECO:0000256" key="3">
    <source>
        <dbReference type="ARBA" id="ARBA00022989"/>
    </source>
</evidence>
<evidence type="ECO:0000313" key="7">
    <source>
        <dbReference type="EMBL" id="GAG77364.1"/>
    </source>
</evidence>
<comment type="subcellular location">
    <subcellularLocation>
        <location evidence="1">Membrane</location>
        <topology evidence="1">Multi-pass membrane protein</topology>
    </subcellularLocation>
</comment>
<feature type="non-terminal residue" evidence="7">
    <location>
        <position position="295"/>
    </location>
</feature>
<keyword evidence="3 5" id="KW-1133">Transmembrane helix</keyword>
<dbReference type="InterPro" id="IPR007016">
    <property type="entry name" value="O-antigen_ligase-rel_domated"/>
</dbReference>
<dbReference type="PANTHER" id="PTHR37422:SF13">
    <property type="entry name" value="LIPOPOLYSACCHARIDE BIOSYNTHESIS PROTEIN PA4999-RELATED"/>
    <property type="match status" value="1"/>
</dbReference>
<feature type="transmembrane region" description="Helical" evidence="5">
    <location>
        <begin position="147"/>
        <end position="163"/>
    </location>
</feature>
<gene>
    <name evidence="7" type="ORF">S01H4_35267</name>
</gene>
<evidence type="ECO:0000259" key="6">
    <source>
        <dbReference type="Pfam" id="PF04932"/>
    </source>
</evidence>
<feature type="transmembrane region" description="Helical" evidence="5">
    <location>
        <begin position="48"/>
        <end position="66"/>
    </location>
</feature>
<feature type="transmembrane region" description="Helical" evidence="5">
    <location>
        <begin position="204"/>
        <end position="225"/>
    </location>
</feature>
<feature type="transmembrane region" description="Helical" evidence="5">
    <location>
        <begin position="73"/>
        <end position="95"/>
    </location>
</feature>
<evidence type="ECO:0000256" key="5">
    <source>
        <dbReference type="SAM" id="Phobius"/>
    </source>
</evidence>
<feature type="non-terminal residue" evidence="7">
    <location>
        <position position="1"/>
    </location>
</feature>
<protein>
    <recommendedName>
        <fullName evidence="6">O-antigen ligase-related domain-containing protein</fullName>
    </recommendedName>
</protein>
<keyword evidence="4 5" id="KW-0472">Membrane</keyword>
<dbReference type="AlphaFoldDB" id="X1A6J8"/>
<accession>X1A6J8</accession>
<name>X1A6J8_9ZZZZ</name>
<organism evidence="7">
    <name type="scientific">marine sediment metagenome</name>
    <dbReference type="NCBI Taxonomy" id="412755"/>
    <lineage>
        <taxon>unclassified sequences</taxon>
        <taxon>metagenomes</taxon>
        <taxon>ecological metagenomes</taxon>
    </lineage>
</organism>
<keyword evidence="2 5" id="KW-0812">Transmembrane</keyword>
<evidence type="ECO:0000256" key="2">
    <source>
        <dbReference type="ARBA" id="ARBA00022692"/>
    </source>
</evidence>
<sequence>NLLIKSKMTPNANNKPRYNLEKYKPLINLAINLNGVGSTGSMIWTIRFFYNYFIGFLFFVLIFNVVDRIEDIVNSIISLISATMISAGVIIYQYYFNPYFANIKHWVDSGRFNATFMDPNALGAYTILLFPIYIGLLIYFKRWYSRLLILVSFSLFLMLLFFSGSRSAFIGIILAIIIFFVIFVIRGFRYIRKRAKFYSRREKIILISIPLIILIGLAFFSFYLINTPDSYILKTSLVSRTIETYRTGMHYTNRHGIIEGLKSISNYRYIFWGQAVEMFKDYPLTGVGQGSYILQ</sequence>
<feature type="domain" description="O-antigen ligase-related" evidence="6">
    <location>
        <begin position="152"/>
        <end position="288"/>
    </location>
</feature>
<dbReference type="PANTHER" id="PTHR37422">
    <property type="entry name" value="TEICHURONIC ACID BIOSYNTHESIS PROTEIN TUAE"/>
    <property type="match status" value="1"/>
</dbReference>
<proteinExistence type="predicted"/>
<dbReference type="GO" id="GO:0016020">
    <property type="term" value="C:membrane"/>
    <property type="evidence" value="ECO:0007669"/>
    <property type="project" value="UniProtKB-SubCell"/>
</dbReference>
<dbReference type="Pfam" id="PF04932">
    <property type="entry name" value="Wzy_C"/>
    <property type="match status" value="1"/>
</dbReference>
<evidence type="ECO:0000256" key="1">
    <source>
        <dbReference type="ARBA" id="ARBA00004141"/>
    </source>
</evidence>
<feature type="transmembrane region" description="Helical" evidence="5">
    <location>
        <begin position="169"/>
        <end position="192"/>
    </location>
</feature>
<reference evidence="7" key="1">
    <citation type="journal article" date="2014" name="Front. Microbiol.">
        <title>High frequency of phylogenetically diverse reductive dehalogenase-homologous genes in deep subseafloor sedimentary metagenomes.</title>
        <authorList>
            <person name="Kawai M."/>
            <person name="Futagami T."/>
            <person name="Toyoda A."/>
            <person name="Takaki Y."/>
            <person name="Nishi S."/>
            <person name="Hori S."/>
            <person name="Arai W."/>
            <person name="Tsubouchi T."/>
            <person name="Morono Y."/>
            <person name="Uchiyama I."/>
            <person name="Ito T."/>
            <person name="Fujiyama A."/>
            <person name="Inagaki F."/>
            <person name="Takami H."/>
        </authorList>
    </citation>
    <scope>NUCLEOTIDE SEQUENCE</scope>
    <source>
        <strain evidence="7">Expedition CK06-06</strain>
    </source>
</reference>